<evidence type="ECO:0000256" key="1">
    <source>
        <dbReference type="SAM" id="MobiDB-lite"/>
    </source>
</evidence>
<protein>
    <submittedName>
        <fullName evidence="2">Uncharacterized protein</fullName>
    </submittedName>
</protein>
<reference evidence="3" key="1">
    <citation type="journal article" date="2021" name="Microbiol. Resour. Announc.">
        <title>LGAAP: Leishmaniinae Genome Assembly and Annotation Pipeline.</title>
        <authorList>
            <person name="Almutairi H."/>
            <person name="Urbaniak M.D."/>
            <person name="Bates M.D."/>
            <person name="Jariyapan N."/>
            <person name="Kwakye-Nuako G."/>
            <person name="Thomaz-Soccol V."/>
            <person name="Al-Salem W.S."/>
            <person name="Dillon R.J."/>
            <person name="Bates P.A."/>
            <person name="Gatherer D."/>
        </authorList>
    </citation>
    <scope>NUCLEOTIDE SEQUENCE [LARGE SCALE GENOMIC DNA]</scope>
</reference>
<dbReference type="OrthoDB" id="261742at2759"/>
<name>A0A836GNY8_9TRYP</name>
<organism evidence="2 3">
    <name type="scientific">Leishmania martiniquensis</name>
    <dbReference type="NCBI Taxonomy" id="1580590"/>
    <lineage>
        <taxon>Eukaryota</taxon>
        <taxon>Discoba</taxon>
        <taxon>Euglenozoa</taxon>
        <taxon>Kinetoplastea</taxon>
        <taxon>Metakinetoplastina</taxon>
        <taxon>Trypanosomatida</taxon>
        <taxon>Trypanosomatidae</taxon>
        <taxon>Leishmaniinae</taxon>
        <taxon>Leishmania</taxon>
    </lineage>
</organism>
<keyword evidence="3" id="KW-1185">Reference proteome</keyword>
<dbReference type="EMBL" id="JAFEUZ010000023">
    <property type="protein sequence ID" value="KAG5478636.1"/>
    <property type="molecule type" value="Genomic_DNA"/>
</dbReference>
<dbReference type="Proteomes" id="UP000673552">
    <property type="component" value="Unassembled WGS sequence"/>
</dbReference>
<evidence type="ECO:0000313" key="2">
    <source>
        <dbReference type="EMBL" id="KAG5478636.1"/>
    </source>
</evidence>
<sequence length="154" mass="16878">MHTERDVSVPSGFASPGPSYCLASSSLSSLLPASANRRAGNAPPLSRQYSLAPDPCRAGQEMRRPISFATINELTVALLDLMRAIEYDTYRVQSVATEAMANLQVVWLHLIERTLNATAELEETRLSQKNGEYSPSAAAAAHVGRQRQRQRHLS</sequence>
<accession>A0A836GNY8</accession>
<dbReference type="AlphaFoldDB" id="A0A836GNY8"/>
<reference evidence="3" key="2">
    <citation type="journal article" date="2021" name="Sci. Data">
        <title>Chromosome-scale genome sequencing, assembly and annotation of six genomes from subfamily Leishmaniinae.</title>
        <authorList>
            <person name="Almutairi H."/>
            <person name="Urbaniak M.D."/>
            <person name="Bates M.D."/>
            <person name="Jariyapan N."/>
            <person name="Kwakye-Nuako G."/>
            <person name="Thomaz Soccol V."/>
            <person name="Al-Salem W.S."/>
            <person name="Dillon R.J."/>
            <person name="Bates P.A."/>
            <person name="Gatherer D."/>
        </authorList>
    </citation>
    <scope>NUCLEOTIDE SEQUENCE [LARGE SCALE GENOMIC DNA]</scope>
</reference>
<gene>
    <name evidence="2" type="ORF">LSCM1_06040</name>
</gene>
<feature type="region of interest" description="Disordered" evidence="1">
    <location>
        <begin position="126"/>
        <end position="154"/>
    </location>
</feature>
<dbReference type="RefSeq" id="XP_067178577.1">
    <property type="nucleotide sequence ID" value="XM_067323472.1"/>
</dbReference>
<evidence type="ECO:0000313" key="3">
    <source>
        <dbReference type="Proteomes" id="UP000673552"/>
    </source>
</evidence>
<feature type="compositionally biased region" description="Basic residues" evidence="1">
    <location>
        <begin position="144"/>
        <end position="154"/>
    </location>
</feature>
<proteinExistence type="predicted"/>
<comment type="caution">
    <text evidence="2">The sequence shown here is derived from an EMBL/GenBank/DDBJ whole genome shotgun (WGS) entry which is preliminary data.</text>
</comment>
<dbReference type="GeneID" id="92515984"/>
<dbReference type="KEGG" id="lmat:92515984"/>